<dbReference type="RefSeq" id="XP_056763908.1">
    <property type="nucleotide sequence ID" value="XM_056911082.1"/>
</dbReference>
<organism evidence="2 3">
    <name type="scientific">Penicillium daleae</name>
    <dbReference type="NCBI Taxonomy" id="63821"/>
    <lineage>
        <taxon>Eukaryota</taxon>
        <taxon>Fungi</taxon>
        <taxon>Dikarya</taxon>
        <taxon>Ascomycota</taxon>
        <taxon>Pezizomycotina</taxon>
        <taxon>Eurotiomycetes</taxon>
        <taxon>Eurotiomycetidae</taxon>
        <taxon>Eurotiales</taxon>
        <taxon>Aspergillaceae</taxon>
        <taxon>Penicillium</taxon>
    </lineage>
</organism>
<dbReference type="Proteomes" id="UP001213681">
    <property type="component" value="Unassembled WGS sequence"/>
</dbReference>
<sequence length="155" mass="17433">MSARHEMERQATLDYQREMAIRQEVEAQKRQEAEQEKRTQRLVQEEVQKAVSANPNTASSSTDSSQQPLQQLQNSPPPSYPPAYRESNVSSGHATPTNSRQVSARDDVYNDQKAAVSTEAEAVGKTRHCTHCGVVCQMQDRFCWKCGAKHVVQDD</sequence>
<dbReference type="EMBL" id="JAPVEA010000007">
    <property type="protein sequence ID" value="KAJ5443828.1"/>
    <property type="molecule type" value="Genomic_DNA"/>
</dbReference>
<comment type="caution">
    <text evidence="2">The sequence shown here is derived from an EMBL/GenBank/DDBJ whole genome shotgun (WGS) entry which is preliminary data.</text>
</comment>
<reference evidence="2" key="1">
    <citation type="submission" date="2022-12" db="EMBL/GenBank/DDBJ databases">
        <authorList>
            <person name="Petersen C."/>
        </authorList>
    </citation>
    <scope>NUCLEOTIDE SEQUENCE</scope>
    <source>
        <strain evidence="2">IBT 16125</strain>
    </source>
</reference>
<protein>
    <submittedName>
        <fullName evidence="2">Uncharacterized protein</fullName>
    </submittedName>
</protein>
<feature type="compositionally biased region" description="Low complexity" evidence="1">
    <location>
        <begin position="55"/>
        <end position="74"/>
    </location>
</feature>
<feature type="compositionally biased region" description="Polar residues" evidence="1">
    <location>
        <begin position="87"/>
        <end position="102"/>
    </location>
</feature>
<proteinExistence type="predicted"/>
<evidence type="ECO:0000313" key="2">
    <source>
        <dbReference type="EMBL" id="KAJ5443828.1"/>
    </source>
</evidence>
<feature type="region of interest" description="Disordered" evidence="1">
    <location>
        <begin position="25"/>
        <end position="112"/>
    </location>
</feature>
<accession>A0AAD6C403</accession>
<reference evidence="2" key="2">
    <citation type="journal article" date="2023" name="IMA Fungus">
        <title>Comparative genomic study of the Penicillium genus elucidates a diverse pangenome and 15 lateral gene transfer events.</title>
        <authorList>
            <person name="Petersen C."/>
            <person name="Sorensen T."/>
            <person name="Nielsen M.R."/>
            <person name="Sondergaard T.E."/>
            <person name="Sorensen J.L."/>
            <person name="Fitzpatrick D.A."/>
            <person name="Frisvad J.C."/>
            <person name="Nielsen K.L."/>
        </authorList>
    </citation>
    <scope>NUCLEOTIDE SEQUENCE</scope>
    <source>
        <strain evidence="2">IBT 16125</strain>
    </source>
</reference>
<gene>
    <name evidence="2" type="ORF">N7458_007700</name>
</gene>
<evidence type="ECO:0000256" key="1">
    <source>
        <dbReference type="SAM" id="MobiDB-lite"/>
    </source>
</evidence>
<dbReference type="AlphaFoldDB" id="A0AAD6C403"/>
<evidence type="ECO:0000313" key="3">
    <source>
        <dbReference type="Proteomes" id="UP001213681"/>
    </source>
</evidence>
<name>A0AAD6C403_9EURO</name>
<dbReference type="GeneID" id="81601325"/>
<feature type="compositionally biased region" description="Basic and acidic residues" evidence="1">
    <location>
        <begin position="25"/>
        <end position="48"/>
    </location>
</feature>
<keyword evidence="3" id="KW-1185">Reference proteome</keyword>